<dbReference type="InterPro" id="IPR001179">
    <property type="entry name" value="PPIase_FKBP_dom"/>
</dbReference>
<name>A0A7K8MQA3_9CORV</name>
<evidence type="ECO:0000256" key="4">
    <source>
        <dbReference type="PROSITE-ProRule" id="PRU00277"/>
    </source>
</evidence>
<accession>A0A7K8MQA3</accession>
<dbReference type="InterPro" id="IPR046357">
    <property type="entry name" value="PPIase_dom_sf"/>
</dbReference>
<dbReference type="EC" id="5.2.1.8" evidence="4"/>
<comment type="similarity">
    <text evidence="1">Belongs to the FKBP6 family.</text>
</comment>
<reference evidence="6 7" key="1">
    <citation type="submission" date="2019-09" db="EMBL/GenBank/DDBJ databases">
        <title>Bird 10,000 Genomes (B10K) Project - Family phase.</title>
        <authorList>
            <person name="Zhang G."/>
        </authorList>
    </citation>
    <scope>NUCLEOTIDE SEQUENCE [LARGE SCALE GENOMIC DNA]</scope>
    <source>
        <strain evidence="6">B10K-CU-031-17</strain>
        <tissue evidence="6">Muscle</tissue>
    </source>
</reference>
<dbReference type="AlphaFoldDB" id="A0A7K8MQA3"/>
<keyword evidence="4" id="KW-0697">Rotamase</keyword>
<protein>
    <recommendedName>
        <fullName evidence="4">peptidylprolyl isomerase</fullName>
        <ecNumber evidence="4">5.2.1.8</ecNumber>
    </recommendedName>
</protein>
<organism evidence="6 7">
    <name type="scientific">Ptilorrhoa leucosticta</name>
    <dbReference type="NCBI Taxonomy" id="449384"/>
    <lineage>
        <taxon>Eukaryota</taxon>
        <taxon>Metazoa</taxon>
        <taxon>Chordata</taxon>
        <taxon>Craniata</taxon>
        <taxon>Vertebrata</taxon>
        <taxon>Euteleostomi</taxon>
        <taxon>Archelosauria</taxon>
        <taxon>Archosauria</taxon>
        <taxon>Dinosauria</taxon>
        <taxon>Saurischia</taxon>
        <taxon>Theropoda</taxon>
        <taxon>Coelurosauria</taxon>
        <taxon>Aves</taxon>
        <taxon>Neognathae</taxon>
        <taxon>Neoaves</taxon>
        <taxon>Telluraves</taxon>
        <taxon>Australaves</taxon>
        <taxon>Passeriformes</taxon>
        <taxon>Corvoidea</taxon>
        <taxon>Cinclosomatidae</taxon>
        <taxon>Ptilorrhoa</taxon>
    </lineage>
</organism>
<dbReference type="PANTHER" id="PTHR46674:SF1">
    <property type="entry name" value="INACTIVE PEPTIDYL-PROLYL CIS-TRANS ISOMERASE FKBP6"/>
    <property type="match status" value="1"/>
</dbReference>
<feature type="non-terminal residue" evidence="6">
    <location>
        <position position="261"/>
    </location>
</feature>
<evidence type="ECO:0000313" key="6">
    <source>
        <dbReference type="EMBL" id="NXE43372.1"/>
    </source>
</evidence>
<evidence type="ECO:0000256" key="1">
    <source>
        <dbReference type="ARBA" id="ARBA00009648"/>
    </source>
</evidence>
<dbReference type="Pfam" id="PF00254">
    <property type="entry name" value="FKBP_C"/>
    <property type="match status" value="1"/>
</dbReference>
<keyword evidence="2" id="KW-0677">Repeat</keyword>
<comment type="caution">
    <text evidence="6">The sequence shown here is derived from an EMBL/GenBank/DDBJ whole genome shotgun (WGS) entry which is preliminary data.</text>
</comment>
<dbReference type="GO" id="GO:0034587">
    <property type="term" value="P:piRNA processing"/>
    <property type="evidence" value="ECO:0007669"/>
    <property type="project" value="TreeGrafter"/>
</dbReference>
<dbReference type="Gene3D" id="3.10.50.40">
    <property type="match status" value="1"/>
</dbReference>
<dbReference type="InterPro" id="IPR042282">
    <property type="entry name" value="FKBP6/shu"/>
</dbReference>
<proteinExistence type="inferred from homology"/>
<keyword evidence="4 6" id="KW-0413">Isomerase</keyword>
<feature type="non-terminal residue" evidence="6">
    <location>
        <position position="1"/>
    </location>
</feature>
<dbReference type="InterPro" id="IPR011990">
    <property type="entry name" value="TPR-like_helical_dom_sf"/>
</dbReference>
<dbReference type="InterPro" id="IPR019734">
    <property type="entry name" value="TPR_rpt"/>
</dbReference>
<gene>
    <name evidence="6" type="primary">Fkbp6</name>
    <name evidence="6" type="ORF">PTILEU_R04343</name>
</gene>
<keyword evidence="7" id="KW-1185">Reference proteome</keyword>
<dbReference type="SUPFAM" id="SSF54534">
    <property type="entry name" value="FKBP-like"/>
    <property type="match status" value="1"/>
</dbReference>
<dbReference type="GO" id="GO:0007283">
    <property type="term" value="P:spermatogenesis"/>
    <property type="evidence" value="ECO:0007669"/>
    <property type="project" value="TreeGrafter"/>
</dbReference>
<evidence type="ECO:0000256" key="3">
    <source>
        <dbReference type="ARBA" id="ARBA00022803"/>
    </source>
</evidence>
<comment type="catalytic activity">
    <reaction evidence="4">
        <text>[protein]-peptidylproline (omega=180) = [protein]-peptidylproline (omega=0)</text>
        <dbReference type="Rhea" id="RHEA:16237"/>
        <dbReference type="Rhea" id="RHEA-COMP:10747"/>
        <dbReference type="Rhea" id="RHEA-COMP:10748"/>
        <dbReference type="ChEBI" id="CHEBI:83833"/>
        <dbReference type="ChEBI" id="CHEBI:83834"/>
        <dbReference type="EC" id="5.2.1.8"/>
    </reaction>
</comment>
<feature type="domain" description="PPIase FKBP-type" evidence="5">
    <location>
        <begin position="8"/>
        <end position="97"/>
    </location>
</feature>
<keyword evidence="3" id="KW-0802">TPR repeat</keyword>
<dbReference type="Gene3D" id="1.25.40.10">
    <property type="entry name" value="Tetratricopeptide repeat domain"/>
    <property type="match status" value="1"/>
</dbReference>
<sequence>FSFSPLLALGCTVKYSGYLGNWNKLFCSNGNSKYPRLMKLGKDITLWGLEIGLLSMTKGEAALFVLAPEYAYGRRGCPPSIPPNTTVLFKVEVLDFIDSEECDAFFELTYLLDEMDFSLSMMDLLCTGCFSLSAQALSILGRSSSSKAEQSQINASKLLLFLNLSLTYLKLERADRALKYGELALEMDQENAKALFRCGQACLYMREYSKSQDFLARAQCIQPFNRDINNELKKLARYYKEYMDTEKEMCCQMFDPLNSYG</sequence>
<dbReference type="SUPFAM" id="SSF48452">
    <property type="entry name" value="TPR-like"/>
    <property type="match status" value="1"/>
</dbReference>
<evidence type="ECO:0000256" key="2">
    <source>
        <dbReference type="ARBA" id="ARBA00022737"/>
    </source>
</evidence>
<dbReference type="GO" id="GO:0051879">
    <property type="term" value="F:Hsp90 protein binding"/>
    <property type="evidence" value="ECO:0007669"/>
    <property type="project" value="TreeGrafter"/>
</dbReference>
<dbReference type="PROSITE" id="PS50059">
    <property type="entry name" value="FKBP_PPIASE"/>
    <property type="match status" value="1"/>
</dbReference>
<evidence type="ECO:0000259" key="5">
    <source>
        <dbReference type="PROSITE" id="PS50059"/>
    </source>
</evidence>
<dbReference type="EMBL" id="VWYY01002532">
    <property type="protein sequence ID" value="NXE43372.1"/>
    <property type="molecule type" value="Genomic_DNA"/>
</dbReference>
<dbReference type="GO" id="GO:0003755">
    <property type="term" value="F:peptidyl-prolyl cis-trans isomerase activity"/>
    <property type="evidence" value="ECO:0007669"/>
    <property type="project" value="UniProtKB-KW"/>
</dbReference>
<evidence type="ECO:0000313" key="7">
    <source>
        <dbReference type="Proteomes" id="UP000547721"/>
    </source>
</evidence>
<dbReference type="Proteomes" id="UP000547721">
    <property type="component" value="Unassembled WGS sequence"/>
</dbReference>
<dbReference type="GO" id="GO:0005737">
    <property type="term" value="C:cytoplasm"/>
    <property type="evidence" value="ECO:0007669"/>
    <property type="project" value="TreeGrafter"/>
</dbReference>
<dbReference type="SMART" id="SM00028">
    <property type="entry name" value="TPR"/>
    <property type="match status" value="2"/>
</dbReference>
<dbReference type="PANTHER" id="PTHR46674">
    <property type="entry name" value="INACTIVE PEPTIDYL-PROLYL CIS-TRANS ISOMERASE FKBP6"/>
    <property type="match status" value="1"/>
</dbReference>